<comment type="caution">
    <text evidence="2">The sequence shown here is derived from an EMBL/GenBank/DDBJ whole genome shotgun (WGS) entry which is preliminary data.</text>
</comment>
<keyword evidence="1" id="KW-1133">Transmembrane helix</keyword>
<dbReference type="Proteomes" id="UP001500618">
    <property type="component" value="Unassembled WGS sequence"/>
</dbReference>
<proteinExistence type="predicted"/>
<feature type="transmembrane region" description="Helical" evidence="1">
    <location>
        <begin position="99"/>
        <end position="121"/>
    </location>
</feature>
<reference evidence="3" key="1">
    <citation type="journal article" date="2019" name="Int. J. Syst. Evol. Microbiol.">
        <title>The Global Catalogue of Microorganisms (GCM) 10K type strain sequencing project: providing services to taxonomists for standard genome sequencing and annotation.</title>
        <authorList>
            <consortium name="The Broad Institute Genomics Platform"/>
            <consortium name="The Broad Institute Genome Sequencing Center for Infectious Disease"/>
            <person name="Wu L."/>
            <person name="Ma J."/>
        </authorList>
    </citation>
    <scope>NUCLEOTIDE SEQUENCE [LARGE SCALE GENOMIC DNA]</scope>
    <source>
        <strain evidence="3">JCM 14718</strain>
    </source>
</reference>
<evidence type="ECO:0000313" key="2">
    <source>
        <dbReference type="EMBL" id="GAA1663933.1"/>
    </source>
</evidence>
<dbReference type="RefSeq" id="WP_163569778.1">
    <property type="nucleotide sequence ID" value="NZ_BAAANY010000004.1"/>
</dbReference>
<protein>
    <submittedName>
        <fullName evidence="2">Uncharacterized protein</fullName>
    </submittedName>
</protein>
<evidence type="ECO:0000313" key="3">
    <source>
        <dbReference type="Proteomes" id="UP001500618"/>
    </source>
</evidence>
<evidence type="ECO:0000256" key="1">
    <source>
        <dbReference type="SAM" id="Phobius"/>
    </source>
</evidence>
<keyword evidence="3" id="KW-1185">Reference proteome</keyword>
<name>A0ABP4S511_9ACTN</name>
<keyword evidence="1" id="KW-0812">Transmembrane</keyword>
<sequence>MHQASIQRRRRHSIVAGSIQLLTIVPFLLGSAVVLGYGPAAQAAAEAAVVSQGSPASVLVKHGIFFGSKVSELPVPVAIAIILVVLAVLNLAANRIGRILSWIFHPLLFVAGCVIIPGQLFTAQLLESAFKNSGDAALERLDAYAVVDAAMRVMPDWLTPVDWAKLVLTTGGSLAVIVLLAGGRGPGRFATRQGKRR</sequence>
<feature type="transmembrane region" description="Helical" evidence="1">
    <location>
        <begin position="163"/>
        <end position="182"/>
    </location>
</feature>
<organism evidence="2 3">
    <name type="scientific">Fodinicola feengrottensis</name>
    <dbReference type="NCBI Taxonomy" id="435914"/>
    <lineage>
        <taxon>Bacteria</taxon>
        <taxon>Bacillati</taxon>
        <taxon>Actinomycetota</taxon>
        <taxon>Actinomycetes</taxon>
        <taxon>Mycobacteriales</taxon>
        <taxon>Fodinicola</taxon>
    </lineage>
</organism>
<gene>
    <name evidence="2" type="ORF">GCM10009765_11750</name>
</gene>
<keyword evidence="1" id="KW-0472">Membrane</keyword>
<feature type="transmembrane region" description="Helical" evidence="1">
    <location>
        <begin position="73"/>
        <end position="92"/>
    </location>
</feature>
<accession>A0ABP4S511</accession>
<dbReference type="EMBL" id="BAAANY010000004">
    <property type="protein sequence ID" value="GAA1663933.1"/>
    <property type="molecule type" value="Genomic_DNA"/>
</dbReference>